<feature type="region of interest" description="Disordered" evidence="1">
    <location>
        <begin position="1"/>
        <end position="176"/>
    </location>
</feature>
<feature type="compositionally biased region" description="Low complexity" evidence="1">
    <location>
        <begin position="842"/>
        <end position="862"/>
    </location>
</feature>
<feature type="compositionally biased region" description="Polar residues" evidence="1">
    <location>
        <begin position="820"/>
        <end position="831"/>
    </location>
</feature>
<name>A0ABQ7JYV2_9FUNG</name>
<feature type="region of interest" description="Disordered" evidence="1">
    <location>
        <begin position="698"/>
        <end position="761"/>
    </location>
</feature>
<feature type="compositionally biased region" description="Low complexity" evidence="1">
    <location>
        <begin position="42"/>
        <end position="57"/>
    </location>
</feature>
<feature type="compositionally biased region" description="Low complexity" evidence="1">
    <location>
        <begin position="494"/>
        <end position="503"/>
    </location>
</feature>
<feature type="region of interest" description="Disordered" evidence="1">
    <location>
        <begin position="255"/>
        <end position="423"/>
    </location>
</feature>
<gene>
    <name evidence="2" type="ORF">BGZ96_008449</name>
</gene>
<feature type="compositionally biased region" description="Basic and acidic residues" evidence="1">
    <location>
        <begin position="707"/>
        <end position="726"/>
    </location>
</feature>
<feature type="compositionally biased region" description="Polar residues" evidence="1">
    <location>
        <begin position="379"/>
        <end position="395"/>
    </location>
</feature>
<evidence type="ECO:0000313" key="3">
    <source>
        <dbReference type="Proteomes" id="UP001194696"/>
    </source>
</evidence>
<dbReference type="EMBL" id="JAAAIM010000471">
    <property type="protein sequence ID" value="KAG0287657.1"/>
    <property type="molecule type" value="Genomic_DNA"/>
</dbReference>
<feature type="region of interest" description="Disordered" evidence="1">
    <location>
        <begin position="478"/>
        <end position="663"/>
    </location>
</feature>
<feature type="compositionally biased region" description="Polar residues" evidence="1">
    <location>
        <begin position="540"/>
        <end position="554"/>
    </location>
</feature>
<feature type="compositionally biased region" description="Basic and acidic residues" evidence="1">
    <location>
        <begin position="646"/>
        <end position="663"/>
    </location>
</feature>
<feature type="compositionally biased region" description="Polar residues" evidence="1">
    <location>
        <begin position="25"/>
        <end position="41"/>
    </location>
</feature>
<keyword evidence="3" id="KW-1185">Reference proteome</keyword>
<feature type="compositionally biased region" description="Polar residues" evidence="1">
    <location>
        <begin position="359"/>
        <end position="370"/>
    </location>
</feature>
<sequence length="1230" mass="135327">MVEQDLQRQQAARKLQSHQLKQRQLLMQQHQRIFQDNQQMHSSSTSDKSRQSTTSSSHIPGNGHNNNNNNHADEEEQDDDEEEDDDEDEDDDNTQATPRRLVNTPKREQQHHHYDDSNLAPYQESEDDNATSTAAPPSSDKRPKARGRPKGATTVDTTPSKPASSNSRNLDKPKRQYKKTILRQQAALLAAQIKDENDARNTEATRRVLAQTCVVKHLRTLKHRLDLAQYKIDKGLQEQPLHMVMELFDDSLEDNYDSDDECTDNHIGDNLPSNSNPSTALPSTPKPQRSSSRQSTMVGRTKLSTPVGFTQRNTKAGDIINTTGSWGALGAADFVETDSESESDQGFPDTPTKPRGSFAISSSSTDLSTRTPPPPVRSLSGNNAPSQRLPTNPTITAMALQDKSGASCSDQSDSEETDESDTTLERSIMTLRAQSNSMPIMLETLKRQQEQQMEEFQRLQQKQLQTLMEEQQRTLLNAQSQWSLQQKSSPRVATSSPSPTFTPGPKATVMPNRSKTSTPKSKESHNPFQEATSDKEQRQRQVQVTPISKASTTKPPLPQGVQQRKPPQKPTRSITPDRGPTASPLLTPAIPAKTVARVSQESFVTPQRRPAKSPSPALQRQRTVELAGDTESFRRAKSASPFTPRQLEERERQKERIRENQLREQELMRKQRELEHQQRQQSRRKQLLLQLQYQHLQEQGRFQSSEDGNKKSRPEHSNPAEQHRVATDGPSRLLFPAANSTVTPKKKKPLNPVQKAPSTENILASVRSQQGIRSTIIAASSALTSAKTVLLGNKRVLSTSEDKENSASSSFSPAARDQYISVSQSPAGSRQLQEKTYKRQRPATSSLPSPLPLSRSSPAGSAQWTSSPQPKARAPLQPISTPVRMPLKEGPVDYVSSATMTNPSPSSLQTPTSIGTPGELINQSQTGKEFLNCFDQWMSDLGSEDVQGLPLSDTPSTLPDCVSDTVVSPFIIDQSQEQGSSFGDVFSTGGFLAQDDGTGTEPDESEIDQLLYSDFGDDYAVYGGAGGGGQGNIGTPVSETGGPEDLTADFMKADFYDWFPDSFREQASSSTEPACAATPSTPSELRLSLLSTDPILSSSPAELSQGLELDLDFDTTVAHSWSQQQQLLQQQQYLQERSPLRDRSTLSRAGTPQLESSGSLLSSAFTEILPPVVDVVAPPPSANHYVPMGLVGGQVTSTTTEEDEEVDGNLLGKNHLLVAQQPVDLAFFLQ</sequence>
<evidence type="ECO:0000256" key="1">
    <source>
        <dbReference type="SAM" id="MobiDB-lite"/>
    </source>
</evidence>
<feature type="compositionally biased region" description="Polar residues" evidence="1">
    <location>
        <begin position="478"/>
        <end position="493"/>
    </location>
</feature>
<organism evidence="2 3">
    <name type="scientific">Linnemannia gamsii</name>
    <dbReference type="NCBI Taxonomy" id="64522"/>
    <lineage>
        <taxon>Eukaryota</taxon>
        <taxon>Fungi</taxon>
        <taxon>Fungi incertae sedis</taxon>
        <taxon>Mucoromycota</taxon>
        <taxon>Mortierellomycotina</taxon>
        <taxon>Mortierellomycetes</taxon>
        <taxon>Mortierellales</taxon>
        <taxon>Mortierellaceae</taxon>
        <taxon>Linnemannia</taxon>
    </lineage>
</organism>
<protein>
    <submittedName>
        <fullName evidence="2">Uncharacterized protein</fullName>
    </submittedName>
</protein>
<feature type="compositionally biased region" description="Acidic residues" evidence="1">
    <location>
        <begin position="412"/>
        <end position="422"/>
    </location>
</feature>
<reference evidence="2 3" key="1">
    <citation type="journal article" date="2020" name="Fungal Divers.">
        <title>Resolving the Mortierellaceae phylogeny through synthesis of multi-gene phylogenetics and phylogenomics.</title>
        <authorList>
            <person name="Vandepol N."/>
            <person name="Liber J."/>
            <person name="Desiro A."/>
            <person name="Na H."/>
            <person name="Kennedy M."/>
            <person name="Barry K."/>
            <person name="Grigoriev I.V."/>
            <person name="Miller A.N."/>
            <person name="O'Donnell K."/>
            <person name="Stajich J.E."/>
            <person name="Bonito G."/>
        </authorList>
    </citation>
    <scope>NUCLEOTIDE SEQUENCE [LARGE SCALE GENOMIC DNA]</scope>
    <source>
        <strain evidence="2 3">AD045</strain>
    </source>
</reference>
<dbReference type="Proteomes" id="UP001194696">
    <property type="component" value="Unassembled WGS sequence"/>
</dbReference>
<feature type="region of interest" description="Disordered" evidence="1">
    <location>
        <begin position="798"/>
        <end position="888"/>
    </location>
</feature>
<comment type="caution">
    <text evidence="2">The sequence shown here is derived from an EMBL/GenBank/DDBJ whole genome shotgun (WGS) entry which is preliminary data.</text>
</comment>
<accession>A0ABQ7JYV2</accession>
<proteinExistence type="predicted"/>
<feature type="compositionally biased region" description="Polar residues" evidence="1">
    <location>
        <begin position="154"/>
        <end position="168"/>
    </location>
</feature>
<feature type="compositionally biased region" description="Polar residues" evidence="1">
    <location>
        <begin position="271"/>
        <end position="325"/>
    </location>
</feature>
<feature type="compositionally biased region" description="Basic and acidic residues" evidence="1">
    <location>
        <begin position="105"/>
        <end position="116"/>
    </location>
</feature>
<feature type="compositionally biased region" description="Acidic residues" evidence="1">
    <location>
        <begin position="73"/>
        <end position="93"/>
    </location>
</feature>
<evidence type="ECO:0000313" key="2">
    <source>
        <dbReference type="EMBL" id="KAG0287657.1"/>
    </source>
</evidence>